<keyword evidence="1" id="KW-1015">Disulfide bond</keyword>
<dbReference type="InterPro" id="IPR009030">
    <property type="entry name" value="Growth_fac_rcpt_cys_sf"/>
</dbReference>
<keyword evidence="3" id="KW-0732">Signal</keyword>
<evidence type="ECO:0000259" key="4">
    <source>
        <dbReference type="PROSITE" id="PS51323"/>
    </source>
</evidence>
<feature type="domain" description="IGFBP N-terminal" evidence="4">
    <location>
        <begin position="34"/>
        <end position="127"/>
    </location>
</feature>
<evidence type="ECO:0000256" key="2">
    <source>
        <dbReference type="SAM" id="MobiDB-lite"/>
    </source>
</evidence>
<protein>
    <submittedName>
        <fullName evidence="5">Insulin-like growth factor-binding protein 2</fullName>
    </submittedName>
</protein>
<dbReference type="EMBL" id="JASSZA010000006">
    <property type="protein sequence ID" value="KAK2108513.1"/>
    <property type="molecule type" value="Genomic_DNA"/>
</dbReference>
<name>A0ABQ9VGK2_SAGOE</name>
<dbReference type="InterPro" id="IPR017891">
    <property type="entry name" value="Insulin_GF-bd_Cys-rich_CS"/>
</dbReference>
<dbReference type="InterPro" id="IPR000867">
    <property type="entry name" value="IGFBP-like"/>
</dbReference>
<keyword evidence="6" id="KW-1185">Reference proteome</keyword>
<dbReference type="PROSITE" id="PS51323">
    <property type="entry name" value="IGFBP_N_2"/>
    <property type="match status" value="1"/>
</dbReference>
<sequence length="207" mass="21261">MFPKLGGPALSLPPLLLLLLLGASGGSGGARAEVLFRCPPCTPERLAACGPPPVAPSASVAGTTPVPCAELVREPGCGCCSVCARLEGEACGVYTPRCGQGLRCYPRPGSELPLQALVMGAGTCQKLRDAENGASPEQVGGNVGWDKELGETWRVAGSPAGGRDAGEKRAAGPHRLLQGRQSRDLAPDLWGLWRAGLESQARGGELE</sequence>
<evidence type="ECO:0000313" key="5">
    <source>
        <dbReference type="EMBL" id="KAK2108513.1"/>
    </source>
</evidence>
<reference evidence="5 6" key="1">
    <citation type="submission" date="2023-05" db="EMBL/GenBank/DDBJ databases">
        <title>B98-5 Cell Line De Novo Hybrid Assembly: An Optical Mapping Approach.</title>
        <authorList>
            <person name="Kananen K."/>
            <person name="Auerbach J.A."/>
            <person name="Kautto E."/>
            <person name="Blachly J.S."/>
        </authorList>
    </citation>
    <scope>NUCLEOTIDE SEQUENCE [LARGE SCALE GENOMIC DNA]</scope>
    <source>
        <strain evidence="5">B95-8</strain>
        <tissue evidence="5">Cell line</tissue>
    </source>
</reference>
<dbReference type="PANTHER" id="PTHR11551:SF5">
    <property type="entry name" value="INSULIN-LIKE GROWTH FACTOR-BINDING PROTEIN 2"/>
    <property type="match status" value="1"/>
</dbReference>
<comment type="caution">
    <text evidence="5">The sequence shown here is derived from an EMBL/GenBank/DDBJ whole genome shotgun (WGS) entry which is preliminary data.</text>
</comment>
<organism evidence="5 6">
    <name type="scientific">Saguinus oedipus</name>
    <name type="common">Cotton-top tamarin</name>
    <name type="synonym">Oedipomidas oedipus</name>
    <dbReference type="NCBI Taxonomy" id="9490"/>
    <lineage>
        <taxon>Eukaryota</taxon>
        <taxon>Metazoa</taxon>
        <taxon>Chordata</taxon>
        <taxon>Craniata</taxon>
        <taxon>Vertebrata</taxon>
        <taxon>Euteleostomi</taxon>
        <taxon>Mammalia</taxon>
        <taxon>Eutheria</taxon>
        <taxon>Euarchontoglires</taxon>
        <taxon>Primates</taxon>
        <taxon>Haplorrhini</taxon>
        <taxon>Platyrrhini</taxon>
        <taxon>Cebidae</taxon>
        <taxon>Callitrichinae</taxon>
        <taxon>Saguinus</taxon>
    </lineage>
</organism>
<dbReference type="PROSITE" id="PS00222">
    <property type="entry name" value="IGFBP_N_1"/>
    <property type="match status" value="1"/>
</dbReference>
<evidence type="ECO:0000256" key="1">
    <source>
        <dbReference type="ARBA" id="ARBA00023157"/>
    </source>
</evidence>
<dbReference type="InterPro" id="IPR022321">
    <property type="entry name" value="IGFBP_1-6_chordata"/>
</dbReference>
<dbReference type="PANTHER" id="PTHR11551">
    <property type="entry name" value="INSULIN-LIKE GROWTH FACTOR BINDING PROTEIN"/>
    <property type="match status" value="1"/>
</dbReference>
<evidence type="ECO:0000256" key="3">
    <source>
        <dbReference type="SAM" id="SignalP"/>
    </source>
</evidence>
<accession>A0ABQ9VGK2</accession>
<gene>
    <name evidence="5" type="primary">IGFBP2_2</name>
    <name evidence="5" type="ORF">P7K49_013678</name>
</gene>
<feature type="chain" id="PRO_5045128766" evidence="3">
    <location>
        <begin position="33"/>
        <end position="207"/>
    </location>
</feature>
<proteinExistence type="predicted"/>
<evidence type="ECO:0000313" key="6">
    <source>
        <dbReference type="Proteomes" id="UP001266305"/>
    </source>
</evidence>
<feature type="region of interest" description="Disordered" evidence="2">
    <location>
        <begin position="155"/>
        <end position="182"/>
    </location>
</feature>
<dbReference type="Gene3D" id="4.10.40.20">
    <property type="match status" value="1"/>
</dbReference>
<dbReference type="Pfam" id="PF00219">
    <property type="entry name" value="IGFBP"/>
    <property type="match status" value="1"/>
</dbReference>
<dbReference type="PRINTS" id="PR01976">
    <property type="entry name" value="IGFBPFAMILY"/>
</dbReference>
<feature type="signal peptide" evidence="3">
    <location>
        <begin position="1"/>
        <end position="32"/>
    </location>
</feature>
<dbReference type="SUPFAM" id="SSF57184">
    <property type="entry name" value="Growth factor receptor domain"/>
    <property type="match status" value="1"/>
</dbReference>
<dbReference type="SMART" id="SM00121">
    <property type="entry name" value="IB"/>
    <property type="match status" value="1"/>
</dbReference>
<dbReference type="Proteomes" id="UP001266305">
    <property type="component" value="Unassembled WGS sequence"/>
</dbReference>